<dbReference type="InterPro" id="IPR001368">
    <property type="entry name" value="TNFR/NGFR_Cys_rich_reg"/>
</dbReference>
<proteinExistence type="predicted"/>
<keyword evidence="3" id="KW-0812">Transmembrane</keyword>
<evidence type="ECO:0000313" key="6">
    <source>
        <dbReference type="EMBL" id="KAJ8021879.1"/>
    </source>
</evidence>
<keyword evidence="4" id="KW-0732">Signal</keyword>
<sequence>MKGTWEKDCILLMLFIIFFLLEAQANYDERCENPGTPSPTCGSGKFKDPNGECQVCPDDQFQDAVNHICGQCKNCTKCGDGEISKDHPVLCLTYKDSTCLKVNASTTPKSDGTTTSSTSEGPFSSSSSPNTTTLEEILARTTQVSANDVTTPGSEYIQEEKHPYKIPFFVVLVLLVLVVIVLGGIIWWQRKKLKNGQHLAGNQLGQNGSGAGQNGSGAGQNGSGTGQNGSETEMTNMLANGHV</sequence>
<dbReference type="EMBL" id="JAIZAY010000021">
    <property type="protein sequence ID" value="KAJ8021879.1"/>
    <property type="molecule type" value="Genomic_DNA"/>
</dbReference>
<evidence type="ECO:0000259" key="5">
    <source>
        <dbReference type="PROSITE" id="PS50050"/>
    </source>
</evidence>
<feature type="region of interest" description="Disordered" evidence="2">
    <location>
        <begin position="106"/>
        <end position="132"/>
    </location>
</feature>
<accession>A0A9Q0YH00</accession>
<dbReference type="PROSITE" id="PS50050">
    <property type="entry name" value="TNFR_NGFR_2"/>
    <property type="match status" value="1"/>
</dbReference>
<feature type="compositionally biased region" description="Polar residues" evidence="2">
    <location>
        <begin position="231"/>
        <end position="243"/>
    </location>
</feature>
<keyword evidence="3" id="KW-1133">Transmembrane helix</keyword>
<dbReference type="Proteomes" id="UP001152320">
    <property type="component" value="Chromosome 21"/>
</dbReference>
<keyword evidence="7" id="KW-1185">Reference proteome</keyword>
<feature type="domain" description="TNFR-Cys" evidence="5">
    <location>
        <begin position="55"/>
        <end position="99"/>
    </location>
</feature>
<comment type="caution">
    <text evidence="6">The sequence shown here is derived from an EMBL/GenBank/DDBJ whole genome shotgun (WGS) entry which is preliminary data.</text>
</comment>
<keyword evidence="3" id="KW-0472">Membrane</keyword>
<dbReference type="AlphaFoldDB" id="A0A9Q0YH00"/>
<feature type="signal peptide" evidence="4">
    <location>
        <begin position="1"/>
        <end position="25"/>
    </location>
</feature>
<comment type="caution">
    <text evidence="1">Lacks conserved residue(s) required for the propagation of feature annotation.</text>
</comment>
<gene>
    <name evidence="6" type="ORF">HOLleu_39202</name>
</gene>
<evidence type="ECO:0000256" key="2">
    <source>
        <dbReference type="SAM" id="MobiDB-lite"/>
    </source>
</evidence>
<protein>
    <recommendedName>
        <fullName evidence="5">TNFR-Cys domain-containing protein</fullName>
    </recommendedName>
</protein>
<feature type="chain" id="PRO_5040495923" description="TNFR-Cys domain-containing protein" evidence="4">
    <location>
        <begin position="26"/>
        <end position="243"/>
    </location>
</feature>
<name>A0A9Q0YH00_HOLLE</name>
<evidence type="ECO:0000256" key="4">
    <source>
        <dbReference type="SAM" id="SignalP"/>
    </source>
</evidence>
<reference evidence="6" key="1">
    <citation type="submission" date="2021-10" db="EMBL/GenBank/DDBJ databases">
        <title>Tropical sea cucumber genome reveals ecological adaptation and Cuvierian tubules defense mechanism.</title>
        <authorList>
            <person name="Chen T."/>
        </authorList>
    </citation>
    <scope>NUCLEOTIDE SEQUENCE</scope>
    <source>
        <strain evidence="6">Nanhai2018</strain>
        <tissue evidence="6">Muscle</tissue>
    </source>
</reference>
<feature type="region of interest" description="Disordered" evidence="2">
    <location>
        <begin position="204"/>
        <end position="243"/>
    </location>
</feature>
<organism evidence="6 7">
    <name type="scientific">Holothuria leucospilota</name>
    <name type="common">Black long sea cucumber</name>
    <name type="synonym">Mertensiothuria leucospilota</name>
    <dbReference type="NCBI Taxonomy" id="206669"/>
    <lineage>
        <taxon>Eukaryota</taxon>
        <taxon>Metazoa</taxon>
        <taxon>Echinodermata</taxon>
        <taxon>Eleutherozoa</taxon>
        <taxon>Echinozoa</taxon>
        <taxon>Holothuroidea</taxon>
        <taxon>Aspidochirotacea</taxon>
        <taxon>Aspidochirotida</taxon>
        <taxon>Holothuriidae</taxon>
        <taxon>Holothuria</taxon>
    </lineage>
</organism>
<feature type="repeat" description="TNFR-Cys" evidence="1">
    <location>
        <begin position="55"/>
        <end position="99"/>
    </location>
</feature>
<feature type="compositionally biased region" description="Gly residues" evidence="2">
    <location>
        <begin position="207"/>
        <end position="227"/>
    </location>
</feature>
<evidence type="ECO:0000256" key="3">
    <source>
        <dbReference type="SAM" id="Phobius"/>
    </source>
</evidence>
<feature type="transmembrane region" description="Helical" evidence="3">
    <location>
        <begin position="166"/>
        <end position="188"/>
    </location>
</feature>
<evidence type="ECO:0000256" key="1">
    <source>
        <dbReference type="PROSITE-ProRule" id="PRU00206"/>
    </source>
</evidence>
<evidence type="ECO:0000313" key="7">
    <source>
        <dbReference type="Proteomes" id="UP001152320"/>
    </source>
</evidence>